<comment type="subunit">
    <text evidence="7">Component of the small nucleolar ribonucleoprotein particles containing H/ACA-type snoRNAs (H/ACA snoRNPs).</text>
</comment>
<organism evidence="8 9">
    <name type="scientific">Aromia moschata</name>
    <dbReference type="NCBI Taxonomy" id="1265417"/>
    <lineage>
        <taxon>Eukaryota</taxon>
        <taxon>Metazoa</taxon>
        <taxon>Ecdysozoa</taxon>
        <taxon>Arthropoda</taxon>
        <taxon>Hexapoda</taxon>
        <taxon>Insecta</taxon>
        <taxon>Pterygota</taxon>
        <taxon>Neoptera</taxon>
        <taxon>Endopterygota</taxon>
        <taxon>Coleoptera</taxon>
        <taxon>Polyphaga</taxon>
        <taxon>Cucujiformia</taxon>
        <taxon>Chrysomeloidea</taxon>
        <taxon>Cerambycidae</taxon>
        <taxon>Cerambycinae</taxon>
        <taxon>Callichromatini</taxon>
        <taxon>Aromia</taxon>
    </lineage>
</organism>
<name>A0AAV8XRX7_9CUCU</name>
<keyword evidence="2 7" id="KW-0690">Ribosome biogenesis</keyword>
<comment type="similarity">
    <text evidence="1">Belongs to the NAF1 family.</text>
</comment>
<evidence type="ECO:0000256" key="4">
    <source>
        <dbReference type="ARBA" id="ARBA00022553"/>
    </source>
</evidence>
<dbReference type="PANTHER" id="PTHR31633">
    <property type="entry name" value="H/ACA RIBONUCLEOPROTEIN COMPLEX NON-CORE SUBUNIT NAF1"/>
    <property type="match status" value="1"/>
</dbReference>
<dbReference type="GO" id="GO:0005730">
    <property type="term" value="C:nucleolus"/>
    <property type="evidence" value="ECO:0007669"/>
    <property type="project" value="UniProtKB-SubCell"/>
</dbReference>
<sequence length="174" mass="19693">MILKIVHVQRPARVELNIKTFEKCLSINSHIIFGQKDKGAIKKTSSPFKPSLDENIKGLPPVPDLSNLNINYEKEEFLHMGTIQAIIETLVTVEALPATPAYDLDSYLFVEDKTTKKPLGVIYDVIGPVTAPIYCIRFNTTKDIQDLNLKQGLKVFSAPKSQYTHYVFVKELMR</sequence>
<dbReference type="Proteomes" id="UP001162162">
    <property type="component" value="Unassembled WGS sequence"/>
</dbReference>
<dbReference type="SUPFAM" id="SSF50447">
    <property type="entry name" value="Translation proteins"/>
    <property type="match status" value="1"/>
</dbReference>
<evidence type="ECO:0000256" key="6">
    <source>
        <dbReference type="ARBA" id="ARBA00023242"/>
    </source>
</evidence>
<gene>
    <name evidence="8" type="ORF">NQ318_000598</name>
</gene>
<keyword evidence="6 7" id="KW-0539">Nucleus</keyword>
<comment type="caution">
    <text evidence="8">The sequence shown here is derived from an EMBL/GenBank/DDBJ whole genome shotgun (WGS) entry which is preliminary data.</text>
</comment>
<evidence type="ECO:0000256" key="5">
    <source>
        <dbReference type="ARBA" id="ARBA00022884"/>
    </source>
</evidence>
<dbReference type="AlphaFoldDB" id="A0AAV8XRX7"/>
<keyword evidence="5 7" id="KW-0694">RNA-binding</keyword>
<protein>
    <recommendedName>
        <fullName evidence="7">H/ACA ribonucleoprotein complex subunit</fullName>
    </recommendedName>
</protein>
<proteinExistence type="inferred from homology"/>
<dbReference type="PANTHER" id="PTHR31633:SF1">
    <property type="entry name" value="H_ACA RIBONUCLEOPROTEIN COMPLEX NON-CORE SUBUNIT NAF1"/>
    <property type="match status" value="1"/>
</dbReference>
<evidence type="ECO:0000256" key="7">
    <source>
        <dbReference type="RuleBase" id="RU364004"/>
    </source>
</evidence>
<evidence type="ECO:0000256" key="1">
    <source>
        <dbReference type="ARBA" id="ARBA00009801"/>
    </source>
</evidence>
<dbReference type="GO" id="GO:0001522">
    <property type="term" value="P:pseudouridine synthesis"/>
    <property type="evidence" value="ECO:0007669"/>
    <property type="project" value="InterPro"/>
</dbReference>
<dbReference type="GO" id="GO:0003723">
    <property type="term" value="F:RNA binding"/>
    <property type="evidence" value="ECO:0007669"/>
    <property type="project" value="UniProtKB-KW"/>
</dbReference>
<dbReference type="GO" id="GO:0000493">
    <property type="term" value="P:box H/ACA snoRNP assembly"/>
    <property type="evidence" value="ECO:0007669"/>
    <property type="project" value="InterPro"/>
</dbReference>
<evidence type="ECO:0000313" key="9">
    <source>
        <dbReference type="Proteomes" id="UP001162162"/>
    </source>
</evidence>
<accession>A0AAV8XRX7</accession>
<dbReference type="InterPro" id="IPR040309">
    <property type="entry name" value="Naf1"/>
</dbReference>
<comment type="similarity">
    <text evidence="7">Belongs to the GAR1 family.</text>
</comment>
<dbReference type="InterPro" id="IPR009000">
    <property type="entry name" value="Transl_B-barrel_sf"/>
</dbReference>
<evidence type="ECO:0000256" key="3">
    <source>
        <dbReference type="ARBA" id="ARBA00022552"/>
    </source>
</evidence>
<dbReference type="EMBL" id="JAPWTK010000380">
    <property type="protein sequence ID" value="KAJ8941298.1"/>
    <property type="molecule type" value="Genomic_DNA"/>
</dbReference>
<dbReference type="GO" id="GO:0005732">
    <property type="term" value="C:sno(s)RNA-containing ribonucleoprotein complex"/>
    <property type="evidence" value="ECO:0007669"/>
    <property type="project" value="InterPro"/>
</dbReference>
<evidence type="ECO:0000313" key="8">
    <source>
        <dbReference type="EMBL" id="KAJ8941298.1"/>
    </source>
</evidence>
<dbReference type="InterPro" id="IPR007504">
    <property type="entry name" value="H/ACA_rnp_Gar1/Naf1"/>
</dbReference>
<keyword evidence="4" id="KW-0597">Phosphoprotein</keyword>
<reference evidence="8" key="1">
    <citation type="journal article" date="2023" name="Insect Mol. Biol.">
        <title>Genome sequencing provides insights into the evolution of gene families encoding plant cell wall-degrading enzymes in longhorned beetles.</title>
        <authorList>
            <person name="Shin N.R."/>
            <person name="Okamura Y."/>
            <person name="Kirsch R."/>
            <person name="Pauchet Y."/>
        </authorList>
    </citation>
    <scope>NUCLEOTIDE SEQUENCE</scope>
    <source>
        <strain evidence="8">AMC_N1</strain>
    </source>
</reference>
<comment type="function">
    <text evidence="7">Required for ribosome biogenesis. Part of a complex which catalyzes pseudouridylation of rRNA. This involves the isomerization of uridine such that the ribose is subsequently attached to C5, instead of the normal N1. Pseudouridine ("psi") residues may serve to stabilize the conformation of rRNAs.</text>
</comment>
<keyword evidence="7" id="KW-0687">Ribonucleoprotein</keyword>
<dbReference type="InterPro" id="IPR038664">
    <property type="entry name" value="Gar1/Naf1_Cbf5-bd_sf"/>
</dbReference>
<dbReference type="Pfam" id="PF04410">
    <property type="entry name" value="Gar1"/>
    <property type="match status" value="1"/>
</dbReference>
<dbReference type="Gene3D" id="2.40.10.230">
    <property type="entry name" value="Probable tRNA pseudouridine synthase domain"/>
    <property type="match status" value="1"/>
</dbReference>
<comment type="subcellular location">
    <subcellularLocation>
        <location evidence="7">Nucleus</location>
        <location evidence="7">Nucleolus</location>
    </subcellularLocation>
</comment>
<dbReference type="GO" id="GO:0006364">
    <property type="term" value="P:rRNA processing"/>
    <property type="evidence" value="ECO:0007669"/>
    <property type="project" value="UniProtKB-KW"/>
</dbReference>
<keyword evidence="9" id="KW-1185">Reference proteome</keyword>
<keyword evidence="3 7" id="KW-0698">rRNA processing</keyword>
<evidence type="ECO:0000256" key="2">
    <source>
        <dbReference type="ARBA" id="ARBA00022517"/>
    </source>
</evidence>